<dbReference type="Pfam" id="PF00440">
    <property type="entry name" value="TetR_N"/>
    <property type="match status" value="1"/>
</dbReference>
<keyword evidence="1 2" id="KW-0238">DNA-binding</keyword>
<dbReference type="PANTHER" id="PTHR30055:SF148">
    <property type="entry name" value="TETR-FAMILY TRANSCRIPTIONAL REGULATOR"/>
    <property type="match status" value="1"/>
</dbReference>
<dbReference type="InterPro" id="IPR041479">
    <property type="entry name" value="TetR_CgmR_C"/>
</dbReference>
<evidence type="ECO:0000256" key="1">
    <source>
        <dbReference type="ARBA" id="ARBA00023125"/>
    </source>
</evidence>
<name>A0ABS4TVN2_9PSEU</name>
<accession>A0ABS4TVN2</accession>
<feature type="DNA-binding region" description="H-T-H motif" evidence="2">
    <location>
        <begin position="32"/>
        <end position="51"/>
    </location>
</feature>
<sequence>MGRTAGRSPEDTRRALLDAAAAAIRRSGIHASLDEIARQAGVSKGGLIYHFANKDELILALTRDHLSAFRKSVHDRLDPADTGPGRLTRAYIRALLEPTEDDAAVRDAIMLIGQLMTVPAVVELTRADSEDLYAELDADGLPEHVLTLVTTAADGVSTAPLWGVSGLEPRYRDLERRLIELTRRPELWDALR</sequence>
<protein>
    <submittedName>
        <fullName evidence="4">AcrR family transcriptional regulator</fullName>
    </submittedName>
</protein>
<dbReference type="EMBL" id="JAGINW010000001">
    <property type="protein sequence ID" value="MBP2328013.1"/>
    <property type="molecule type" value="Genomic_DNA"/>
</dbReference>
<dbReference type="Gene3D" id="1.10.357.10">
    <property type="entry name" value="Tetracycline Repressor, domain 2"/>
    <property type="match status" value="1"/>
</dbReference>
<gene>
    <name evidence="4" type="ORF">JOF56_008398</name>
</gene>
<dbReference type="RefSeq" id="WP_209645094.1">
    <property type="nucleotide sequence ID" value="NZ_JAGINW010000001.1"/>
</dbReference>
<comment type="caution">
    <text evidence="4">The sequence shown here is derived from an EMBL/GenBank/DDBJ whole genome shotgun (WGS) entry which is preliminary data.</text>
</comment>
<dbReference type="InterPro" id="IPR050109">
    <property type="entry name" value="HTH-type_TetR-like_transc_reg"/>
</dbReference>
<evidence type="ECO:0000313" key="5">
    <source>
        <dbReference type="Proteomes" id="UP001519332"/>
    </source>
</evidence>
<dbReference type="InterPro" id="IPR001647">
    <property type="entry name" value="HTH_TetR"/>
</dbReference>
<dbReference type="Pfam" id="PF17937">
    <property type="entry name" value="TetR_C_28"/>
    <property type="match status" value="1"/>
</dbReference>
<dbReference type="Proteomes" id="UP001519332">
    <property type="component" value="Unassembled WGS sequence"/>
</dbReference>
<dbReference type="PRINTS" id="PR00455">
    <property type="entry name" value="HTHTETR"/>
</dbReference>
<organism evidence="4 5">
    <name type="scientific">Kibdelosporangium banguiense</name>
    <dbReference type="NCBI Taxonomy" id="1365924"/>
    <lineage>
        <taxon>Bacteria</taxon>
        <taxon>Bacillati</taxon>
        <taxon>Actinomycetota</taxon>
        <taxon>Actinomycetes</taxon>
        <taxon>Pseudonocardiales</taxon>
        <taxon>Pseudonocardiaceae</taxon>
        <taxon>Kibdelosporangium</taxon>
    </lineage>
</organism>
<feature type="domain" description="HTH tetR-type" evidence="3">
    <location>
        <begin position="10"/>
        <end position="69"/>
    </location>
</feature>
<evidence type="ECO:0000259" key="3">
    <source>
        <dbReference type="PROSITE" id="PS50977"/>
    </source>
</evidence>
<proteinExistence type="predicted"/>
<dbReference type="InterPro" id="IPR009057">
    <property type="entry name" value="Homeodomain-like_sf"/>
</dbReference>
<reference evidence="4 5" key="1">
    <citation type="submission" date="2021-03" db="EMBL/GenBank/DDBJ databases">
        <title>Sequencing the genomes of 1000 actinobacteria strains.</title>
        <authorList>
            <person name="Klenk H.-P."/>
        </authorList>
    </citation>
    <scope>NUCLEOTIDE SEQUENCE [LARGE SCALE GENOMIC DNA]</scope>
    <source>
        <strain evidence="4 5">DSM 46670</strain>
    </source>
</reference>
<dbReference type="SUPFAM" id="SSF46689">
    <property type="entry name" value="Homeodomain-like"/>
    <property type="match status" value="1"/>
</dbReference>
<evidence type="ECO:0000256" key="2">
    <source>
        <dbReference type="PROSITE-ProRule" id="PRU00335"/>
    </source>
</evidence>
<evidence type="ECO:0000313" key="4">
    <source>
        <dbReference type="EMBL" id="MBP2328013.1"/>
    </source>
</evidence>
<keyword evidence="5" id="KW-1185">Reference proteome</keyword>
<dbReference type="PROSITE" id="PS50977">
    <property type="entry name" value="HTH_TETR_2"/>
    <property type="match status" value="1"/>
</dbReference>
<dbReference type="PANTHER" id="PTHR30055">
    <property type="entry name" value="HTH-TYPE TRANSCRIPTIONAL REGULATOR RUTR"/>
    <property type="match status" value="1"/>
</dbReference>